<evidence type="ECO:0000313" key="3">
    <source>
        <dbReference type="EMBL" id="RAX14513.1"/>
    </source>
</evidence>
<accession>A0A329XJY0</accession>
<evidence type="ECO:0000256" key="1">
    <source>
        <dbReference type="SAM" id="MobiDB-lite"/>
    </source>
</evidence>
<reference evidence="3 4" key="2">
    <citation type="journal article" date="2018" name="Int. J. Syst. Evol. Microbiol.">
        <title>Whole-genome-based revisit of Photorhabdus phylogeny: proposal for the elevation of most Photorhabdus subspecies to the species level and description of one novel species Photorhabdus bodei sp. nov., and one novel subspecies Photorhabdus laumondii subsp. clarkei subsp. nov.</title>
        <authorList>
            <person name="Machado R.A.R."/>
            <person name="Wuthrich D."/>
            <person name="Kuhnert P."/>
            <person name="Arce C.C.M."/>
            <person name="Thonen L."/>
            <person name="Ruiz C."/>
            <person name="Zhang X."/>
            <person name="Robert C.A.M."/>
            <person name="Karimi J."/>
            <person name="Kamali S."/>
            <person name="Ma J."/>
            <person name="Bruggmann R."/>
            <person name="Erb M."/>
        </authorList>
    </citation>
    <scope>NUCLEOTIDE SEQUENCE [LARGE SCALE GENOMIC DNA]</scope>
    <source>
        <strain evidence="3 4">LJ24-63</strain>
    </source>
</reference>
<comment type="caution">
    <text evidence="3">The sequence shown here is derived from an EMBL/GenBank/DDBJ whole genome shotgun (WGS) entry which is preliminary data.</text>
</comment>
<reference evidence="3" key="1">
    <citation type="submission" date="2017-08" db="EMBL/GenBank/DDBJ databases">
        <authorList>
            <person name="de Groot N.N."/>
        </authorList>
    </citation>
    <scope>NUCLEOTIDE SEQUENCE</scope>
    <source>
        <strain evidence="3">LJ24-63</strain>
    </source>
</reference>
<dbReference type="Proteomes" id="UP000466619">
    <property type="component" value="Unassembled WGS sequence"/>
</dbReference>
<dbReference type="GeneID" id="88804505"/>
<reference evidence="2 5" key="3">
    <citation type="submission" date="2019-12" db="EMBL/GenBank/DDBJ databases">
        <title>Engineering Photorhabdus to improve their lethality against agricultural pests.</title>
        <authorList>
            <person name="Machado R.A.R."/>
        </authorList>
    </citation>
    <scope>NUCLEOTIDE SEQUENCE [LARGE SCALE GENOMIC DNA]</scope>
    <source>
        <strain evidence="2 5">M-CN4</strain>
    </source>
</reference>
<evidence type="ECO:0000313" key="4">
    <source>
        <dbReference type="Proteomes" id="UP000250919"/>
    </source>
</evidence>
<name>A0A329XJY0_9GAMM</name>
<evidence type="ECO:0000313" key="5">
    <source>
        <dbReference type="Proteomes" id="UP000466619"/>
    </source>
</evidence>
<dbReference type="AlphaFoldDB" id="A0A329XJY0"/>
<feature type="compositionally biased region" description="Basic and acidic residues" evidence="1">
    <location>
        <begin position="1"/>
        <end position="12"/>
    </location>
</feature>
<dbReference type="EMBL" id="WSFC01000004">
    <property type="protein sequence ID" value="NDL02274.1"/>
    <property type="molecule type" value="Genomic_DNA"/>
</dbReference>
<gene>
    <name evidence="3" type="ORF">CKY02_01015</name>
    <name evidence="2" type="ORF">GPY48_03065</name>
</gene>
<dbReference type="Proteomes" id="UP000250919">
    <property type="component" value="Unassembled WGS sequence"/>
</dbReference>
<dbReference type="EMBL" id="NSCM01000001">
    <property type="protein sequence ID" value="RAX14513.1"/>
    <property type="molecule type" value="Genomic_DNA"/>
</dbReference>
<proteinExistence type="predicted"/>
<dbReference type="RefSeq" id="WP_112893892.1">
    <property type="nucleotide sequence ID" value="NZ_CAWNYH010000001.1"/>
</dbReference>
<protein>
    <submittedName>
        <fullName evidence="3">Uncharacterized protein</fullName>
    </submittedName>
</protein>
<organism evidence="3 4">
    <name type="scientific">Photorhabdus bodei</name>
    <dbReference type="NCBI Taxonomy" id="2029681"/>
    <lineage>
        <taxon>Bacteria</taxon>
        <taxon>Pseudomonadati</taxon>
        <taxon>Pseudomonadota</taxon>
        <taxon>Gammaproteobacteria</taxon>
        <taxon>Enterobacterales</taxon>
        <taxon>Morganellaceae</taxon>
        <taxon>Photorhabdus</taxon>
    </lineage>
</organism>
<keyword evidence="5" id="KW-1185">Reference proteome</keyword>
<evidence type="ECO:0000313" key="2">
    <source>
        <dbReference type="EMBL" id="NDL02274.1"/>
    </source>
</evidence>
<sequence>MGREYSEKEKKKTSIPLGNSIDQHEIDNNPLGSGLDLNQMMNNTPRVAKDNYSEENGDLFYGLAAKRGKYIRDVNPNFDSKNPDSTPMIIDFYNNEVSRVIFKDTTILPKKSEDLVKNPKKYARNIKVKDSLQKDIIEEQKGRYPLWNDYFKIGGENKKFNMYKIFKEITSKYNSDYYHVCYNKTWLTFEPRLLWKRGSKLGIEMAARNGRTKIHFVLDGLNIEQVVNKTKGSTPLEAGPGESVTASELRYAYRNRERLVGRIHFYWDGKEVIAPWDENPTLWQNYIPQGSNRNIATQRNGGAMSRLIALPRRIFSSLTGRR</sequence>
<feature type="region of interest" description="Disordered" evidence="1">
    <location>
        <begin position="1"/>
        <end position="23"/>
    </location>
</feature>